<dbReference type="Pfam" id="PF03073">
    <property type="entry name" value="TspO_MBR"/>
    <property type="match status" value="1"/>
</dbReference>
<dbReference type="GO" id="GO:0033013">
    <property type="term" value="P:tetrapyrrole metabolic process"/>
    <property type="evidence" value="ECO:0007669"/>
    <property type="project" value="UniProtKB-ARBA"/>
</dbReference>
<dbReference type="GO" id="GO:0016020">
    <property type="term" value="C:membrane"/>
    <property type="evidence" value="ECO:0007669"/>
    <property type="project" value="UniProtKB-SubCell"/>
</dbReference>
<sequence length="189" mass="20906">MNEIASPMQLRLAFVRWALLFVPLVVLLGFGVSNFSGSGEENRWFQALVKPEAQPPGAAFGIAWSILYVMMGLALTVVVTARGARLRGLAVLLFFVQLALNLAWPIYFFRMHQVSGAFYLLVGVFVAAFATTIVFGRIRPLAAWLMVPYLAWLCFASVLNKQIDELNPDAEQLVVPRDAQRIQLAPPGP</sequence>
<dbReference type="PANTHER" id="PTHR10057">
    <property type="entry name" value="PERIPHERAL-TYPE BENZODIAZEPINE RECEPTOR"/>
    <property type="match status" value="1"/>
</dbReference>
<evidence type="ECO:0000313" key="7">
    <source>
        <dbReference type="EMBL" id="MBA1374568.1"/>
    </source>
</evidence>
<accession>A0A7V8RDT3</accession>
<evidence type="ECO:0000313" key="8">
    <source>
        <dbReference type="Proteomes" id="UP000589292"/>
    </source>
</evidence>
<dbReference type="InterPro" id="IPR038330">
    <property type="entry name" value="TspO/MBR-related_sf"/>
</dbReference>
<feature type="transmembrane region" description="Helical" evidence="6">
    <location>
        <begin position="12"/>
        <end position="37"/>
    </location>
</feature>
<comment type="similarity">
    <text evidence="2">Belongs to the TspO/BZRP family.</text>
</comment>
<name>A0A7V8RDT3_9SPHN</name>
<evidence type="ECO:0000256" key="2">
    <source>
        <dbReference type="ARBA" id="ARBA00007524"/>
    </source>
</evidence>
<feature type="transmembrane region" description="Helical" evidence="6">
    <location>
        <begin position="57"/>
        <end position="81"/>
    </location>
</feature>
<evidence type="ECO:0000256" key="1">
    <source>
        <dbReference type="ARBA" id="ARBA00004141"/>
    </source>
</evidence>
<dbReference type="RefSeq" id="WP_181267349.1">
    <property type="nucleotide sequence ID" value="NZ_BAAAGB010000001.1"/>
</dbReference>
<protein>
    <submittedName>
        <fullName evidence="7">Tryptophan-rich sensory protein</fullName>
    </submittedName>
</protein>
<dbReference type="PIRSF" id="PIRSF005859">
    <property type="entry name" value="PBR"/>
    <property type="match status" value="1"/>
</dbReference>
<dbReference type="PANTHER" id="PTHR10057:SF0">
    <property type="entry name" value="TRANSLOCATOR PROTEIN"/>
    <property type="match status" value="1"/>
</dbReference>
<dbReference type="CDD" id="cd15904">
    <property type="entry name" value="TSPO_MBR"/>
    <property type="match status" value="1"/>
</dbReference>
<comment type="caution">
    <text evidence="7">The sequence shown here is derived from an EMBL/GenBank/DDBJ whole genome shotgun (WGS) entry which is preliminary data.</text>
</comment>
<keyword evidence="8" id="KW-1185">Reference proteome</keyword>
<feature type="transmembrane region" description="Helical" evidence="6">
    <location>
        <begin position="88"/>
        <end position="110"/>
    </location>
</feature>
<gene>
    <name evidence="7" type="ORF">FG486_09470</name>
</gene>
<evidence type="ECO:0000256" key="4">
    <source>
        <dbReference type="ARBA" id="ARBA00022989"/>
    </source>
</evidence>
<proteinExistence type="inferred from homology"/>
<dbReference type="InterPro" id="IPR004307">
    <property type="entry name" value="TspO_MBR"/>
</dbReference>
<organism evidence="7 8">
    <name type="scientific">Sphingomonas ursincola</name>
    <dbReference type="NCBI Taxonomy" id="56361"/>
    <lineage>
        <taxon>Bacteria</taxon>
        <taxon>Pseudomonadati</taxon>
        <taxon>Pseudomonadota</taxon>
        <taxon>Alphaproteobacteria</taxon>
        <taxon>Sphingomonadales</taxon>
        <taxon>Sphingomonadaceae</taxon>
        <taxon>Sphingomonas</taxon>
    </lineage>
</organism>
<keyword evidence="4 6" id="KW-1133">Transmembrane helix</keyword>
<comment type="subcellular location">
    <subcellularLocation>
        <location evidence="1">Membrane</location>
        <topology evidence="1">Multi-pass membrane protein</topology>
    </subcellularLocation>
</comment>
<dbReference type="Gene3D" id="1.20.1260.100">
    <property type="entry name" value="TspO/MBR protein"/>
    <property type="match status" value="1"/>
</dbReference>
<evidence type="ECO:0000256" key="6">
    <source>
        <dbReference type="SAM" id="Phobius"/>
    </source>
</evidence>
<dbReference type="EMBL" id="VDES01000002">
    <property type="protein sequence ID" value="MBA1374568.1"/>
    <property type="molecule type" value="Genomic_DNA"/>
</dbReference>
<evidence type="ECO:0000256" key="5">
    <source>
        <dbReference type="ARBA" id="ARBA00023136"/>
    </source>
</evidence>
<feature type="transmembrane region" description="Helical" evidence="6">
    <location>
        <begin position="142"/>
        <end position="159"/>
    </location>
</feature>
<keyword evidence="5 6" id="KW-0472">Membrane</keyword>
<feature type="transmembrane region" description="Helical" evidence="6">
    <location>
        <begin position="116"/>
        <end position="135"/>
    </location>
</feature>
<evidence type="ECO:0000256" key="3">
    <source>
        <dbReference type="ARBA" id="ARBA00022692"/>
    </source>
</evidence>
<dbReference type="AlphaFoldDB" id="A0A7V8RDT3"/>
<keyword evidence="3 6" id="KW-0812">Transmembrane</keyword>
<reference evidence="7 8" key="1">
    <citation type="journal article" date="1994" name="Int. J. Syst. Bacteriol.">
        <title>Phylogenetic positions of novel aerobic, bacteriochlorophyll a-containing bacteria and description of Roseococcus thiosulfatophilus gen. nov., sp. nov., Erythromicrobium ramosum gen. nov., sp. nov., and Erythrobacter litoralis sp. nov.</title>
        <authorList>
            <person name="Yurkov V."/>
            <person name="Stackebrandt E."/>
            <person name="Holmes A."/>
            <person name="Fuerst J.A."/>
            <person name="Hugenholtz P."/>
            <person name="Golecki J."/>
            <person name="Gad'on N."/>
            <person name="Gorlenko V.M."/>
            <person name="Kompantseva E.I."/>
            <person name="Drews G."/>
        </authorList>
    </citation>
    <scope>NUCLEOTIDE SEQUENCE [LARGE SCALE GENOMIC DNA]</scope>
    <source>
        <strain evidence="7 8">KR-99</strain>
    </source>
</reference>
<dbReference type="Proteomes" id="UP000589292">
    <property type="component" value="Unassembled WGS sequence"/>
</dbReference>
<dbReference type="FunFam" id="1.20.1260.100:FF:000001">
    <property type="entry name" value="translocator protein 2"/>
    <property type="match status" value="1"/>
</dbReference>